<dbReference type="InterPro" id="IPR019096">
    <property type="entry name" value="YopX_protein"/>
</dbReference>
<proteinExistence type="predicted"/>
<dbReference type="EMBL" id="LAZR01032150">
    <property type="protein sequence ID" value="KKL51717.1"/>
    <property type="molecule type" value="Genomic_DNA"/>
</dbReference>
<evidence type="ECO:0000313" key="2">
    <source>
        <dbReference type="EMBL" id="KKL51717.1"/>
    </source>
</evidence>
<evidence type="ECO:0000259" key="1">
    <source>
        <dbReference type="Pfam" id="PF09643"/>
    </source>
</evidence>
<organism evidence="2">
    <name type="scientific">marine sediment metagenome</name>
    <dbReference type="NCBI Taxonomy" id="412755"/>
    <lineage>
        <taxon>unclassified sequences</taxon>
        <taxon>metagenomes</taxon>
        <taxon>ecological metagenomes</taxon>
    </lineage>
</organism>
<dbReference type="Pfam" id="PF09643">
    <property type="entry name" value="YopX"/>
    <property type="match status" value="1"/>
</dbReference>
<name>A0A0F9FKX9_9ZZZZ</name>
<gene>
    <name evidence="2" type="ORF">LCGC14_2292670</name>
</gene>
<dbReference type="AlphaFoldDB" id="A0A0F9FKX9"/>
<comment type="caution">
    <text evidence="2">The sequence shown here is derived from an EMBL/GenBank/DDBJ whole genome shotgun (WGS) entry which is preliminary data.</text>
</comment>
<protein>
    <recommendedName>
        <fullName evidence="1">YopX protein domain-containing protein</fullName>
    </recommendedName>
</protein>
<dbReference type="Gene3D" id="2.30.30.290">
    <property type="entry name" value="YopX-like domains"/>
    <property type="match status" value="1"/>
</dbReference>
<dbReference type="SUPFAM" id="SSF159006">
    <property type="entry name" value="YopX-like"/>
    <property type="match status" value="1"/>
</dbReference>
<feature type="non-terminal residue" evidence="2">
    <location>
        <position position="109"/>
    </location>
</feature>
<dbReference type="InterPro" id="IPR023385">
    <property type="entry name" value="YopX-like_C"/>
</dbReference>
<accession>A0A0F9FKX9</accession>
<sequence length="109" mass="12780">MRENKFRVYCEFEVDGELHKSMESSASWFLLTQTGKLWTHDPGESPRPLEKEYKKAIPLFYAGLKDKNGVEVYEGDILNLRYRNQEPNIVVLKNFVEDTFWISDELGFG</sequence>
<reference evidence="2" key="1">
    <citation type="journal article" date="2015" name="Nature">
        <title>Complex archaea that bridge the gap between prokaryotes and eukaryotes.</title>
        <authorList>
            <person name="Spang A."/>
            <person name="Saw J.H."/>
            <person name="Jorgensen S.L."/>
            <person name="Zaremba-Niedzwiedzka K."/>
            <person name="Martijn J."/>
            <person name="Lind A.E."/>
            <person name="van Eijk R."/>
            <person name="Schleper C."/>
            <person name="Guy L."/>
            <person name="Ettema T.J."/>
        </authorList>
    </citation>
    <scope>NUCLEOTIDE SEQUENCE</scope>
</reference>
<feature type="domain" description="YopX protein" evidence="1">
    <location>
        <begin position="15"/>
        <end position="84"/>
    </location>
</feature>